<keyword evidence="5" id="KW-0804">Transcription</keyword>
<evidence type="ECO:0000313" key="8">
    <source>
        <dbReference type="EMBL" id="EGF88264.1"/>
    </source>
</evidence>
<dbReference type="InterPro" id="IPR007737">
    <property type="entry name" value="Mga_HTH"/>
</dbReference>
<dbReference type="InterPro" id="IPR013196">
    <property type="entry name" value="HTH_11"/>
</dbReference>
<dbReference type="EMBL" id="ACRO01000017">
    <property type="protein sequence ID" value="EGF88264.1"/>
    <property type="molecule type" value="Genomic_DNA"/>
</dbReference>
<dbReference type="InterPro" id="IPR011608">
    <property type="entry name" value="PRD"/>
</dbReference>
<dbReference type="InterPro" id="IPR013011">
    <property type="entry name" value="PTS_EIIB_2"/>
</dbReference>
<feature type="domain" description="PRD" evidence="7">
    <location>
        <begin position="192"/>
        <end position="295"/>
    </location>
</feature>
<evidence type="ECO:0000313" key="9">
    <source>
        <dbReference type="Proteomes" id="UP000004773"/>
    </source>
</evidence>
<sequence length="492" mass="57518">MIRKLENRQVELLQILKEAEDFLPVHVIAEKMGISTKTVYRDIEKIVKDVKEVKLLKKQGSGIKMLFSNFLIEKIPQKQLVKYSLEERRVNILYYLLINSKNYTSIEELAEMNFVGKSSIVNDLNYLEDRLANENIKLEKTRLGTKIIGDEKNIRKNIMNLIRDYSFTEDENAEVYYSDRIEKNTLKELSSKFDFRKIETVERIISKHEKNLPYTIGDLYYINLVVHLLIAIERINSENYLENNGFPNITDKKFYYEAESIAADIENEFFISLPPNEIYYIYQYLVSMGVGNLNNDVDFEVKEELENIVNEFLKAVSNTNNKVNENRDNIYYLFILHIRALMRRLKYGINIKNPLLNKIKEDYSKQFSDVSVLARKILSEKISEDEIAYLTVYTESILKLNNLKTKVVLVCNSGFGTSLFLKKRIEDKLKNIEVVDVVSTKDIKFYDLSKISFIISTVKLESKQDAVFVNVMLNDEDIQNINRKVYGNGDEV</sequence>
<dbReference type="InterPro" id="IPR036390">
    <property type="entry name" value="WH_DNA-bd_sf"/>
</dbReference>
<evidence type="ECO:0000256" key="3">
    <source>
        <dbReference type="ARBA" id="ARBA00023015"/>
    </source>
</evidence>
<comment type="caution">
    <text evidence="8">The sequence shown here is derived from an EMBL/GenBank/DDBJ whole genome shotgun (WGS) entry which is preliminary data.</text>
</comment>
<dbReference type="CDD" id="cd05568">
    <property type="entry name" value="PTS_IIB_bgl_like"/>
    <property type="match status" value="1"/>
</dbReference>
<dbReference type="RefSeq" id="WP_003147186.1">
    <property type="nucleotide sequence ID" value="NZ_GL883583.1"/>
</dbReference>
<evidence type="ECO:0000259" key="6">
    <source>
        <dbReference type="PROSITE" id="PS51099"/>
    </source>
</evidence>
<dbReference type="Gene3D" id="3.40.50.2300">
    <property type="match status" value="1"/>
</dbReference>
<dbReference type="GO" id="GO:0006355">
    <property type="term" value="P:regulation of DNA-templated transcription"/>
    <property type="evidence" value="ECO:0007669"/>
    <property type="project" value="InterPro"/>
</dbReference>
<dbReference type="InterPro" id="IPR036095">
    <property type="entry name" value="PTS_EIIB-like_sf"/>
</dbReference>
<dbReference type="InterPro" id="IPR036388">
    <property type="entry name" value="WH-like_DNA-bd_sf"/>
</dbReference>
<reference evidence="8 9" key="1">
    <citation type="submission" date="2011-03" db="EMBL/GenBank/DDBJ databases">
        <title>The Genome Sequence of Gemella haemolysans M341.</title>
        <authorList>
            <consortium name="The Broad Institute Genome Sequencing Platform"/>
            <consortium name="The Broad Institute Genome Sequencing Center for Infectious Disease"/>
            <person name="Earl A."/>
            <person name="Ward D."/>
            <person name="Feldgarden M."/>
            <person name="Gevers D."/>
            <person name="Sibley C.D."/>
            <person name="Field T.R."/>
            <person name="Grinwis M."/>
            <person name="Eshaghurshan C.S."/>
            <person name="Surette M.G."/>
            <person name="Young S.K."/>
            <person name="Zeng Q."/>
            <person name="Gargeya S."/>
            <person name="Fitzgerald M."/>
            <person name="Haas B."/>
            <person name="Abouelleil A."/>
            <person name="Alvarado L."/>
            <person name="Arachchi H.M."/>
            <person name="Berlin A."/>
            <person name="Brown A."/>
            <person name="Chapman S.B."/>
            <person name="Chen Z."/>
            <person name="Dunbar C."/>
            <person name="Freedman E."/>
            <person name="Gearin G."/>
            <person name="Gellesch M."/>
            <person name="Goldberg J."/>
            <person name="Griggs A."/>
            <person name="Gujja S."/>
            <person name="Heilman E.R."/>
            <person name="Heiman D."/>
            <person name="Howarth C."/>
            <person name="Larson L."/>
            <person name="Lui A."/>
            <person name="MacDonald P.J.P."/>
            <person name="Mehta T."/>
            <person name="Montmayeur A."/>
            <person name="Murphy C."/>
            <person name="Neiman D."/>
            <person name="Pearson M."/>
            <person name="Priest M."/>
            <person name="Roberts A."/>
            <person name="Saif S."/>
            <person name="Shea T."/>
            <person name="Shenoy N."/>
            <person name="Sisk P."/>
            <person name="Stolte C."/>
            <person name="Sykes S."/>
            <person name="White J."/>
            <person name="Yandava C."/>
            <person name="Wortman J."/>
            <person name="Nusbaum C."/>
            <person name="Birren B."/>
        </authorList>
    </citation>
    <scope>NUCLEOTIDE SEQUENCE [LARGE SCALE GENOMIC DNA]</scope>
    <source>
        <strain evidence="8 9">M341</strain>
    </source>
</reference>
<dbReference type="SUPFAM" id="SSF52794">
    <property type="entry name" value="PTS system IIB component-like"/>
    <property type="match status" value="1"/>
</dbReference>
<dbReference type="Pfam" id="PF02302">
    <property type="entry name" value="PTS_IIB"/>
    <property type="match status" value="1"/>
</dbReference>
<dbReference type="GO" id="GO:0008982">
    <property type="term" value="F:protein-N(PI)-phosphohistidine-sugar phosphotransferase activity"/>
    <property type="evidence" value="ECO:0007669"/>
    <property type="project" value="InterPro"/>
</dbReference>
<dbReference type="Proteomes" id="UP000004773">
    <property type="component" value="Unassembled WGS sequence"/>
</dbReference>
<dbReference type="Gene3D" id="1.10.10.10">
    <property type="entry name" value="Winged helix-like DNA-binding domain superfamily/Winged helix DNA-binding domain"/>
    <property type="match status" value="2"/>
</dbReference>
<evidence type="ECO:0000256" key="2">
    <source>
        <dbReference type="ARBA" id="ARBA00022737"/>
    </source>
</evidence>
<dbReference type="InterPro" id="IPR036634">
    <property type="entry name" value="PRD_sf"/>
</dbReference>
<dbReference type="PANTHER" id="PTHR30185">
    <property type="entry name" value="CRYPTIC BETA-GLUCOSIDE BGL OPERON ANTITERMINATOR"/>
    <property type="match status" value="1"/>
</dbReference>
<evidence type="ECO:0000256" key="5">
    <source>
        <dbReference type="ARBA" id="ARBA00023163"/>
    </source>
</evidence>
<dbReference type="Pfam" id="PF05043">
    <property type="entry name" value="Mga"/>
    <property type="match status" value="1"/>
</dbReference>
<evidence type="ECO:0000256" key="1">
    <source>
        <dbReference type="ARBA" id="ARBA00022679"/>
    </source>
</evidence>
<gene>
    <name evidence="8" type="ORF">HMPREF0428_01088</name>
</gene>
<dbReference type="Gene3D" id="1.10.1790.10">
    <property type="entry name" value="PRD domain"/>
    <property type="match status" value="2"/>
</dbReference>
<dbReference type="GO" id="GO:0009401">
    <property type="term" value="P:phosphoenolpyruvate-dependent sugar phosphotransferase system"/>
    <property type="evidence" value="ECO:0007669"/>
    <property type="project" value="InterPro"/>
</dbReference>
<keyword evidence="4" id="KW-0010">Activator</keyword>
<dbReference type="InterPro" id="IPR050661">
    <property type="entry name" value="BglG_antiterminators"/>
</dbReference>
<keyword evidence="1" id="KW-0808">Transferase</keyword>
<dbReference type="Pfam" id="PF08279">
    <property type="entry name" value="HTH_11"/>
    <property type="match status" value="1"/>
</dbReference>
<organism evidence="8 9">
    <name type="scientific">Gemella haemolysans M341</name>
    <dbReference type="NCBI Taxonomy" id="562981"/>
    <lineage>
        <taxon>Bacteria</taxon>
        <taxon>Bacillati</taxon>
        <taxon>Bacillota</taxon>
        <taxon>Bacilli</taxon>
        <taxon>Bacillales</taxon>
        <taxon>Gemellaceae</taxon>
        <taxon>Gemella</taxon>
    </lineage>
</organism>
<evidence type="ECO:0008006" key="10">
    <source>
        <dbReference type="Google" id="ProtNLM"/>
    </source>
</evidence>
<dbReference type="PROSITE" id="PS51372">
    <property type="entry name" value="PRD_2"/>
    <property type="match status" value="2"/>
</dbReference>
<protein>
    <recommendedName>
        <fullName evidence="10">PRD domain protein</fullName>
    </recommendedName>
</protein>
<dbReference type="SUPFAM" id="SSF46785">
    <property type="entry name" value="Winged helix' DNA-binding domain"/>
    <property type="match status" value="2"/>
</dbReference>
<dbReference type="SUPFAM" id="SSF63520">
    <property type="entry name" value="PTS-regulatory domain, PRD"/>
    <property type="match status" value="2"/>
</dbReference>
<keyword evidence="3" id="KW-0805">Transcription regulation</keyword>
<dbReference type="PROSITE" id="PS51099">
    <property type="entry name" value="PTS_EIIB_TYPE_2"/>
    <property type="match status" value="1"/>
</dbReference>
<proteinExistence type="predicted"/>
<dbReference type="AlphaFoldDB" id="A0AA87DVJ2"/>
<keyword evidence="2" id="KW-0677">Repeat</keyword>
<evidence type="ECO:0000256" key="4">
    <source>
        <dbReference type="ARBA" id="ARBA00023159"/>
    </source>
</evidence>
<dbReference type="InterPro" id="IPR003501">
    <property type="entry name" value="PTS_EIIB_2/3"/>
</dbReference>
<evidence type="ECO:0000259" key="7">
    <source>
        <dbReference type="PROSITE" id="PS51372"/>
    </source>
</evidence>
<feature type="domain" description="PRD" evidence="7">
    <location>
        <begin position="300"/>
        <end position="404"/>
    </location>
</feature>
<dbReference type="PANTHER" id="PTHR30185:SF18">
    <property type="entry name" value="TRANSCRIPTIONAL REGULATOR MTLR"/>
    <property type="match status" value="1"/>
</dbReference>
<feature type="domain" description="PTS EIIB type-2" evidence="6">
    <location>
        <begin position="405"/>
        <end position="492"/>
    </location>
</feature>
<accession>A0AA87DVJ2</accession>
<dbReference type="Pfam" id="PF00874">
    <property type="entry name" value="PRD"/>
    <property type="match status" value="2"/>
</dbReference>
<name>A0AA87DVJ2_9BACL</name>